<feature type="region of interest" description="Disordered" evidence="1">
    <location>
        <begin position="46"/>
        <end position="72"/>
    </location>
</feature>
<reference evidence="2" key="1">
    <citation type="journal article" date="2017" name="Proc. Natl. Acad. Sci. U.S.A.">
        <title>Comparative genomics uncovers the prolific and distinctive metabolic potential of the cyanobacterial genus Moorea.</title>
        <authorList>
            <person name="Leao T."/>
            <person name="Castelao G."/>
            <person name="Korobeynikov A."/>
            <person name="Monroe E.A."/>
            <person name="Podell S."/>
            <person name="Glukhov E."/>
            <person name="Allen E.E."/>
            <person name="Gerwick W.H."/>
            <person name="Gerwick L."/>
        </authorList>
    </citation>
    <scope>NUCLEOTIDE SEQUENCE</scope>
    <source>
        <strain evidence="2">JHB</strain>
    </source>
</reference>
<dbReference type="Proteomes" id="UP000176944">
    <property type="component" value="Chromosome"/>
</dbReference>
<dbReference type="AlphaFoldDB" id="A0A9Q9STJ8"/>
<sequence>MSQLLLISQQIYSVLKSDVKLELMGKGNREQGTGNRERKFCGTGILPVSFPRQQPNTGDRENEGSPKGCALRGGLSQRWLRGEK</sequence>
<name>A0A9Q9STJ8_MOOP1</name>
<proteinExistence type="predicted"/>
<evidence type="ECO:0000256" key="1">
    <source>
        <dbReference type="SAM" id="MobiDB-lite"/>
    </source>
</evidence>
<gene>
    <name evidence="2" type="ORF">BJP36_35535</name>
</gene>
<reference evidence="2" key="2">
    <citation type="submission" date="2022-10" db="EMBL/GenBank/DDBJ databases">
        <authorList>
            <person name="Ngo T.-E."/>
        </authorList>
    </citation>
    <scope>NUCLEOTIDE SEQUENCE</scope>
    <source>
        <strain evidence="2">JHB</strain>
    </source>
</reference>
<organism evidence="2">
    <name type="scientific">Moorena producens (strain JHB)</name>
    <dbReference type="NCBI Taxonomy" id="1454205"/>
    <lineage>
        <taxon>Bacteria</taxon>
        <taxon>Bacillati</taxon>
        <taxon>Cyanobacteriota</taxon>
        <taxon>Cyanophyceae</taxon>
        <taxon>Coleofasciculales</taxon>
        <taxon>Coleofasciculaceae</taxon>
        <taxon>Moorena</taxon>
    </lineage>
</organism>
<dbReference type="EMBL" id="CP017708">
    <property type="protein sequence ID" value="WAN69405.1"/>
    <property type="molecule type" value="Genomic_DNA"/>
</dbReference>
<protein>
    <submittedName>
        <fullName evidence="2">Uncharacterized protein</fullName>
    </submittedName>
</protein>
<accession>A0A9Q9STJ8</accession>
<evidence type="ECO:0000313" key="2">
    <source>
        <dbReference type="EMBL" id="WAN69405.1"/>
    </source>
</evidence>